<comment type="caution">
    <text evidence="2">The sequence shown here is derived from an EMBL/GenBank/DDBJ whole genome shotgun (WGS) entry which is preliminary data.</text>
</comment>
<keyword evidence="3" id="KW-1185">Reference proteome</keyword>
<gene>
    <name evidence="2" type="ORF">GCM10018793_61610</name>
</gene>
<dbReference type="RefSeq" id="WP_189937745.1">
    <property type="nucleotide sequence ID" value="NZ_BNCD01000025.1"/>
</dbReference>
<proteinExistence type="predicted"/>
<organism evidence="2 3">
    <name type="scientific">Streptomyces sulfonofaciens</name>
    <dbReference type="NCBI Taxonomy" id="68272"/>
    <lineage>
        <taxon>Bacteria</taxon>
        <taxon>Bacillati</taxon>
        <taxon>Actinomycetota</taxon>
        <taxon>Actinomycetes</taxon>
        <taxon>Kitasatosporales</taxon>
        <taxon>Streptomycetaceae</taxon>
        <taxon>Streptomyces</taxon>
    </lineage>
</organism>
<reference evidence="2" key="1">
    <citation type="journal article" date="2014" name="Int. J. Syst. Evol. Microbiol.">
        <title>Complete genome sequence of Corynebacterium casei LMG S-19264T (=DSM 44701T), isolated from a smear-ripened cheese.</title>
        <authorList>
            <consortium name="US DOE Joint Genome Institute (JGI-PGF)"/>
            <person name="Walter F."/>
            <person name="Albersmeier A."/>
            <person name="Kalinowski J."/>
            <person name="Ruckert C."/>
        </authorList>
    </citation>
    <scope>NUCLEOTIDE SEQUENCE</scope>
    <source>
        <strain evidence="2">JCM 5069</strain>
    </source>
</reference>
<evidence type="ECO:0000313" key="3">
    <source>
        <dbReference type="Proteomes" id="UP000603708"/>
    </source>
</evidence>
<dbReference type="Proteomes" id="UP000603708">
    <property type="component" value="Unassembled WGS sequence"/>
</dbReference>
<protein>
    <submittedName>
        <fullName evidence="2">Uncharacterized protein</fullName>
    </submittedName>
</protein>
<sequence>MTDAKALLCLAQAAGDLVARLSETPGGGSPGTPSNGGRAPSGGGRAPSDETYDMVLALERLARYLPATLDRIWAHLGGPDTLRRAGSRGGTTVHALADAQCSLDAAKAAAESLALALARAHTAALTLVEGR</sequence>
<evidence type="ECO:0000256" key="1">
    <source>
        <dbReference type="SAM" id="MobiDB-lite"/>
    </source>
</evidence>
<reference evidence="2" key="2">
    <citation type="submission" date="2020-09" db="EMBL/GenBank/DDBJ databases">
        <authorList>
            <person name="Sun Q."/>
            <person name="Ohkuma M."/>
        </authorList>
    </citation>
    <scope>NUCLEOTIDE SEQUENCE</scope>
    <source>
        <strain evidence="2">JCM 5069</strain>
    </source>
</reference>
<feature type="region of interest" description="Disordered" evidence="1">
    <location>
        <begin position="21"/>
        <end position="50"/>
    </location>
</feature>
<accession>A0A919GMC0</accession>
<dbReference type="AlphaFoldDB" id="A0A919GMC0"/>
<dbReference type="EMBL" id="BNCD01000025">
    <property type="protein sequence ID" value="GHH87111.1"/>
    <property type="molecule type" value="Genomic_DNA"/>
</dbReference>
<evidence type="ECO:0000313" key="2">
    <source>
        <dbReference type="EMBL" id="GHH87111.1"/>
    </source>
</evidence>
<name>A0A919GMC0_9ACTN</name>